<evidence type="ECO:0000256" key="3">
    <source>
        <dbReference type="ARBA" id="ARBA00023237"/>
    </source>
</evidence>
<comment type="subcellular location">
    <subcellularLocation>
        <location evidence="1">Cell outer membrane</location>
    </subcellularLocation>
</comment>
<dbReference type="SUPFAM" id="SSF49464">
    <property type="entry name" value="Carboxypeptidase regulatory domain-like"/>
    <property type="match status" value="1"/>
</dbReference>
<dbReference type="Pfam" id="PF13715">
    <property type="entry name" value="CarbopepD_reg_2"/>
    <property type="match status" value="1"/>
</dbReference>
<sequence length="796" mass="89646">MKNTITYILIFLACQFLVAQTYTGSVKDAQGNEVAFANVIVKSTTDGKLITGVITDEAGKFEITVTTSEAFQLIVSFVGYKNWEKIITPNSPTAIGIITLLESENQLKEVVITAKKPIIQRKAGKLIFNIKNSVASNGFNAMEALKFAPKIDPTSDGIKMIGKSKLAVMVNDRLLNLDGQSLDSYLKSLRSENIEKIEIITNPPARFDASGNSGLINIILKKNTNIGFDGSVTATYVQRSYPGFMPSTYLKYSTDRMLIAFNLFADNEAKRSESSNEFLYPTLRRNGSTRTKQEIDGLSSGLNFEYKFSDNHKAGIILNSDIWKTEGALQNNTIFRSLSSQQIDSALIAPSNNTNKYDYLSASAYYDIKLDTIGSTLQFNYNHLKKNNEDDRSLFLSRYEGDLNNLTGTNSALNISEADYQVNSLNVDVELPIKDSKLGFGGKLTFLKNDSDIQFFDTTSGTSILDANQSNVFAYDEEVYALYTSYQRPLGEAFYLILGLRYEHTQTRGNSITTGIVTENNFNNIFPSLTLAYDPSDKHSFSVGYSKRIDRPGFSDINPFRSYTDFFSFNEGNPLLIPSITHNIDFSYIFNNDLEISVYHTILKDAVDFITLTTADTNTVISRPENFYDQSTFGLDIYYNFNPTSWFNSNNGFSAYYNSSESKIPTVTLADLSGSGFYISTRNTFTLNKEKGNTVYVNFFQNFPETNGFLKTFNRANLQIGGKFTFMDKRLTLNASVSDIFRQNRNRNREIYQNYTFNSRIYNDIRRLNVALTYTFGNNKSKSSRRKADDSDKSRL</sequence>
<dbReference type="eggNOG" id="COG4771">
    <property type="taxonomic scope" value="Bacteria"/>
</dbReference>
<proteinExistence type="predicted"/>
<accession>A9DYJ0</accession>
<evidence type="ECO:0000256" key="4">
    <source>
        <dbReference type="SAM" id="SignalP"/>
    </source>
</evidence>
<dbReference type="Gene3D" id="2.60.40.1120">
    <property type="entry name" value="Carboxypeptidase-like, regulatory domain"/>
    <property type="match status" value="1"/>
</dbReference>
<dbReference type="EMBL" id="ABIB01000005">
    <property type="protein sequence ID" value="EDP96139.1"/>
    <property type="molecule type" value="Genomic_DNA"/>
</dbReference>
<keyword evidence="4" id="KW-0732">Signal</keyword>
<dbReference type="Gene3D" id="2.40.170.20">
    <property type="entry name" value="TonB-dependent receptor, beta-barrel domain"/>
    <property type="match status" value="1"/>
</dbReference>
<dbReference type="Proteomes" id="UP000002945">
    <property type="component" value="Unassembled WGS sequence"/>
</dbReference>
<dbReference type="AlphaFoldDB" id="A9DYJ0"/>
<dbReference type="InterPro" id="IPR036942">
    <property type="entry name" value="Beta-barrel_TonB_sf"/>
</dbReference>
<dbReference type="HOGENOM" id="CLU_017617_1_0_10"/>
<dbReference type="GO" id="GO:0009279">
    <property type="term" value="C:cell outer membrane"/>
    <property type="evidence" value="ECO:0007669"/>
    <property type="project" value="UniProtKB-SubCell"/>
</dbReference>
<feature type="chain" id="PRO_5002737887" evidence="4">
    <location>
        <begin position="20"/>
        <end position="796"/>
    </location>
</feature>
<dbReference type="InterPro" id="IPR041700">
    <property type="entry name" value="OMP_b-brl_3"/>
</dbReference>
<evidence type="ECO:0000259" key="5">
    <source>
        <dbReference type="Pfam" id="PF14905"/>
    </source>
</evidence>
<dbReference type="Pfam" id="PF14905">
    <property type="entry name" value="OMP_b-brl_3"/>
    <property type="match status" value="1"/>
</dbReference>
<reference evidence="6 7" key="1">
    <citation type="journal article" date="2011" name="J. Bacteriol.">
        <title>Genome sequence of the algicidal bacterium Kordia algicida OT-1.</title>
        <authorList>
            <person name="Lee H.S."/>
            <person name="Kang S.G."/>
            <person name="Kwon K.K."/>
            <person name="Lee J.H."/>
            <person name="Kim S.J."/>
        </authorList>
    </citation>
    <scope>NUCLEOTIDE SEQUENCE [LARGE SCALE GENOMIC DNA]</scope>
    <source>
        <strain evidence="6 7">OT-1</strain>
    </source>
</reference>
<evidence type="ECO:0000256" key="1">
    <source>
        <dbReference type="ARBA" id="ARBA00004442"/>
    </source>
</evidence>
<keyword evidence="7" id="KW-1185">Reference proteome</keyword>
<organism evidence="6 7">
    <name type="scientific">Kordia algicida OT-1</name>
    <dbReference type="NCBI Taxonomy" id="391587"/>
    <lineage>
        <taxon>Bacteria</taxon>
        <taxon>Pseudomonadati</taxon>
        <taxon>Bacteroidota</taxon>
        <taxon>Flavobacteriia</taxon>
        <taxon>Flavobacteriales</taxon>
        <taxon>Flavobacteriaceae</taxon>
        <taxon>Kordia</taxon>
    </lineage>
</organism>
<dbReference type="PANTHER" id="PTHR40980:SF4">
    <property type="entry name" value="TONB-DEPENDENT RECEPTOR-LIKE BETA-BARREL DOMAIN-CONTAINING PROTEIN"/>
    <property type="match status" value="1"/>
</dbReference>
<keyword evidence="2" id="KW-0472">Membrane</keyword>
<comment type="caution">
    <text evidence="6">The sequence shown here is derived from an EMBL/GenBank/DDBJ whole genome shotgun (WGS) entry which is preliminary data.</text>
</comment>
<dbReference type="OrthoDB" id="8764943at2"/>
<feature type="domain" description="Outer membrane protein beta-barrel" evidence="5">
    <location>
        <begin position="369"/>
        <end position="774"/>
    </location>
</feature>
<evidence type="ECO:0000313" key="7">
    <source>
        <dbReference type="Proteomes" id="UP000002945"/>
    </source>
</evidence>
<gene>
    <name evidence="6" type="ORF">KAOT1_08218</name>
</gene>
<keyword evidence="3" id="KW-0998">Cell outer membrane</keyword>
<evidence type="ECO:0000313" key="6">
    <source>
        <dbReference type="EMBL" id="EDP96139.1"/>
    </source>
</evidence>
<dbReference type="STRING" id="391587.KAOT1_08218"/>
<dbReference type="RefSeq" id="WP_007094209.1">
    <property type="nucleotide sequence ID" value="NZ_CP142125.1"/>
</dbReference>
<evidence type="ECO:0000256" key="2">
    <source>
        <dbReference type="ARBA" id="ARBA00023136"/>
    </source>
</evidence>
<name>A9DYJ0_9FLAO</name>
<protein>
    <submittedName>
        <fullName evidence="6">Possible TonB-dependent receptor</fullName>
    </submittedName>
</protein>
<keyword evidence="6" id="KW-0675">Receptor</keyword>
<dbReference type="PANTHER" id="PTHR40980">
    <property type="entry name" value="PLUG DOMAIN-CONTAINING PROTEIN"/>
    <property type="match status" value="1"/>
</dbReference>
<dbReference type="SUPFAM" id="SSF56935">
    <property type="entry name" value="Porins"/>
    <property type="match status" value="1"/>
</dbReference>
<dbReference type="InterPro" id="IPR008969">
    <property type="entry name" value="CarboxyPept-like_regulatory"/>
</dbReference>
<feature type="signal peptide" evidence="4">
    <location>
        <begin position="1"/>
        <end position="19"/>
    </location>
</feature>